<organism evidence="1 2">
    <name type="scientific">Cytobacillus mangrovibacter</name>
    <dbReference type="NCBI Taxonomy" id="3299024"/>
    <lineage>
        <taxon>Bacteria</taxon>
        <taxon>Bacillati</taxon>
        <taxon>Bacillota</taxon>
        <taxon>Bacilli</taxon>
        <taxon>Bacillales</taxon>
        <taxon>Bacillaceae</taxon>
        <taxon>Cytobacillus</taxon>
    </lineage>
</organism>
<evidence type="ECO:0000313" key="2">
    <source>
        <dbReference type="Proteomes" id="UP001601058"/>
    </source>
</evidence>
<gene>
    <name evidence="1" type="ORF">ACFYKT_18110</name>
</gene>
<dbReference type="RefSeq" id="WP_389222446.1">
    <property type="nucleotide sequence ID" value="NZ_JBIACJ010000012.1"/>
</dbReference>
<evidence type="ECO:0000313" key="1">
    <source>
        <dbReference type="EMBL" id="MFE8698240.1"/>
    </source>
</evidence>
<keyword evidence="2" id="KW-1185">Reference proteome</keyword>
<accession>A0ABW6K4L2</accession>
<name>A0ABW6K4L2_9BACI</name>
<reference evidence="1 2" key="1">
    <citation type="submission" date="2024-08" db="EMBL/GenBank/DDBJ databases">
        <title>Two novel Cytobacillus novel species.</title>
        <authorList>
            <person name="Liu G."/>
        </authorList>
    </citation>
    <scope>NUCLEOTIDE SEQUENCE [LARGE SCALE GENOMIC DNA]</scope>
    <source>
        <strain evidence="1 2">FJAT-53684</strain>
    </source>
</reference>
<dbReference type="EMBL" id="JBIACJ010000012">
    <property type="protein sequence ID" value="MFE8698240.1"/>
    <property type="molecule type" value="Genomic_DNA"/>
</dbReference>
<sequence length="60" mass="7064">MDKIVNLKDIRDKKKAIDKRKIHYQGTENDMLDYLKEEFDLTLSEIQKPKKGVDKNGVTK</sequence>
<proteinExistence type="predicted"/>
<protein>
    <submittedName>
        <fullName evidence="1">Uncharacterized protein</fullName>
    </submittedName>
</protein>
<comment type="caution">
    <text evidence="1">The sequence shown here is derived from an EMBL/GenBank/DDBJ whole genome shotgun (WGS) entry which is preliminary data.</text>
</comment>
<dbReference type="Proteomes" id="UP001601058">
    <property type="component" value="Unassembled WGS sequence"/>
</dbReference>